<dbReference type="InterPro" id="IPR036866">
    <property type="entry name" value="RibonucZ/Hydroxyglut_hydro"/>
</dbReference>
<dbReference type="InterPro" id="IPR050662">
    <property type="entry name" value="Sec-metab_biosynth-thioest"/>
</dbReference>
<dbReference type="InterPro" id="IPR041516">
    <property type="entry name" value="LACTB2_WH"/>
</dbReference>
<dbReference type="InterPro" id="IPR036388">
    <property type="entry name" value="WH-like_DNA-bd_sf"/>
</dbReference>
<proteinExistence type="predicted"/>
<evidence type="ECO:0000259" key="1">
    <source>
        <dbReference type="SMART" id="SM00849"/>
    </source>
</evidence>
<dbReference type="Gene3D" id="3.60.15.10">
    <property type="entry name" value="Ribonuclease Z/Hydroxyacylglutathione hydrolase-like"/>
    <property type="match status" value="1"/>
</dbReference>
<dbReference type="Gene3D" id="1.10.10.10">
    <property type="entry name" value="Winged helix-like DNA-binding domain superfamily/Winged helix DNA-binding domain"/>
    <property type="match status" value="1"/>
</dbReference>
<evidence type="ECO:0000313" key="3">
    <source>
        <dbReference type="Proteomes" id="UP000229730"/>
    </source>
</evidence>
<dbReference type="OrthoDB" id="9788263at2"/>
<organism evidence="2 3">
    <name type="scientific">Paremcibacter congregatus</name>
    <dbReference type="NCBI Taxonomy" id="2043170"/>
    <lineage>
        <taxon>Bacteria</taxon>
        <taxon>Pseudomonadati</taxon>
        <taxon>Pseudomonadota</taxon>
        <taxon>Alphaproteobacteria</taxon>
        <taxon>Emcibacterales</taxon>
        <taxon>Emcibacteraceae</taxon>
        <taxon>Paremcibacter</taxon>
    </lineage>
</organism>
<dbReference type="PANTHER" id="PTHR23131">
    <property type="entry name" value="ENDORIBONUCLEASE LACTB2"/>
    <property type="match status" value="1"/>
</dbReference>
<dbReference type="InParanoid" id="A0A2G4YUE5"/>
<dbReference type="Pfam" id="PF17778">
    <property type="entry name" value="WHD_BLACT"/>
    <property type="match status" value="1"/>
</dbReference>
<reference evidence="2 3" key="1">
    <citation type="submission" date="2017-10" db="EMBL/GenBank/DDBJ databases">
        <title>Frigbacter circumglobatus gen. nov. sp. nov., isolated from sediment cultured in situ.</title>
        <authorList>
            <person name="Zhao Z."/>
        </authorList>
    </citation>
    <scope>NUCLEOTIDE SEQUENCE [LARGE SCALE GENOMIC DNA]</scope>
    <source>
        <strain evidence="2 3">ZYL</strain>
    </source>
</reference>
<dbReference type="SUPFAM" id="SSF56281">
    <property type="entry name" value="Metallo-hydrolase/oxidoreductase"/>
    <property type="match status" value="1"/>
</dbReference>
<dbReference type="CDD" id="cd16278">
    <property type="entry name" value="metallo-hydrolase-like_MBL-fold"/>
    <property type="match status" value="1"/>
</dbReference>
<name>A0A2G4YUE5_9PROT</name>
<accession>A0A2G4YUE5</accession>
<dbReference type="EMBL" id="PDEM01000009">
    <property type="protein sequence ID" value="PHZ85870.1"/>
    <property type="molecule type" value="Genomic_DNA"/>
</dbReference>
<dbReference type="SMART" id="SM00849">
    <property type="entry name" value="Lactamase_B"/>
    <property type="match status" value="1"/>
</dbReference>
<dbReference type="Pfam" id="PF00753">
    <property type="entry name" value="Lactamase_B"/>
    <property type="match status" value="1"/>
</dbReference>
<comment type="caution">
    <text evidence="2">The sequence shown here is derived from an EMBL/GenBank/DDBJ whole genome shotgun (WGS) entry which is preliminary data.</text>
</comment>
<gene>
    <name evidence="2" type="ORF">CRD36_04110</name>
</gene>
<dbReference type="InterPro" id="IPR001279">
    <property type="entry name" value="Metallo-B-lactamas"/>
</dbReference>
<keyword evidence="3" id="KW-1185">Reference proteome</keyword>
<dbReference type="PANTHER" id="PTHR23131:SF0">
    <property type="entry name" value="ENDORIBONUCLEASE LACTB2"/>
    <property type="match status" value="1"/>
</dbReference>
<protein>
    <submittedName>
        <fullName evidence="2">MBL fold metallo-hydrolase</fullName>
    </submittedName>
</protein>
<dbReference type="AlphaFoldDB" id="A0A2G4YUE5"/>
<keyword evidence="2" id="KW-0378">Hydrolase</keyword>
<dbReference type="RefSeq" id="WP_099471455.1">
    <property type="nucleotide sequence ID" value="NZ_CP041025.1"/>
</dbReference>
<sequence length="299" mass="33155">MLKFNKDFSPEYGEVTQISPLIRRLVAPNPSPFTFHGTGTYIIGTDNVAIIDPGPEIASHLHALETFLEDRTLSHILITHNHMDHSPAAAPLKQVTGAEVYAFDVTGQAKIESHAEEGRDRHFKPDHIVKDGDMLSGPDWTIDVIHTPGHLSNHVCFALREEKALFSGDHVMGWSTSVVSQPDGDMQAYLTSLEKLLPRDDVIYYPTHGAPIHQPQAFVQGLIDHRHARESQILAILDTSPHTIAEMVEIIYCDVPSYLHPAAASSIFSHLIHMVDTGRVICKGPITRDSLFYRPQTAA</sequence>
<evidence type="ECO:0000313" key="2">
    <source>
        <dbReference type="EMBL" id="PHZ85870.1"/>
    </source>
</evidence>
<dbReference type="GO" id="GO:0016787">
    <property type="term" value="F:hydrolase activity"/>
    <property type="evidence" value="ECO:0007669"/>
    <property type="project" value="UniProtKB-KW"/>
</dbReference>
<dbReference type="Proteomes" id="UP000229730">
    <property type="component" value="Unassembled WGS sequence"/>
</dbReference>
<feature type="domain" description="Metallo-beta-lactamase" evidence="1">
    <location>
        <begin position="36"/>
        <end position="208"/>
    </location>
</feature>